<evidence type="ECO:0000313" key="2">
    <source>
        <dbReference type="Proteomes" id="UP001224428"/>
    </source>
</evidence>
<dbReference type="AlphaFoldDB" id="A0AAJ1PRS0"/>
<dbReference type="InterPro" id="IPR037154">
    <property type="entry name" value="YtpR-like_sf"/>
</dbReference>
<dbReference type="Gene3D" id="2.40.50.140">
    <property type="entry name" value="Nucleic acid-binding proteins"/>
    <property type="match status" value="1"/>
</dbReference>
<evidence type="ECO:0008006" key="3">
    <source>
        <dbReference type="Google" id="ProtNLM"/>
    </source>
</evidence>
<dbReference type="SUPFAM" id="SSF50249">
    <property type="entry name" value="Nucleic acid-binding proteins"/>
    <property type="match status" value="1"/>
</dbReference>
<protein>
    <recommendedName>
        <fullName evidence="3">tRNA-binding domain-containing protein</fullName>
    </recommendedName>
</protein>
<dbReference type="EMBL" id="JASDDP010000003">
    <property type="protein sequence ID" value="MDJ1645503.1"/>
    <property type="molecule type" value="Genomic_DNA"/>
</dbReference>
<dbReference type="RefSeq" id="WP_283827069.1">
    <property type="nucleotide sequence ID" value="NZ_JASDDP010000003.1"/>
</dbReference>
<gene>
    <name evidence="1" type="ORF">QLQ80_00150</name>
</gene>
<name>A0AAJ1PRS0_9MOLU</name>
<accession>A0AAJ1PRS0</accession>
<reference evidence="1" key="1">
    <citation type="submission" date="2023-05" db="EMBL/GenBank/DDBJ databases">
        <title>Mycoplasma phocimorsus sp. nov., isolated from Scandinavian patients with seal finger or septic arthritis after contact with seals.</title>
        <authorList>
            <person name="Skafte-Holm A."/>
            <person name="Pedersen T.R."/>
            <person name="Froelund M."/>
            <person name="Stegger M."/>
            <person name="Qvortrup K."/>
            <person name="Michaels D.L."/>
            <person name="Brown D.R."/>
            <person name="Jensen J.S."/>
        </authorList>
    </citation>
    <scope>NUCLEOTIDE SEQUENCE</scope>
    <source>
        <strain evidence="1">M5725</strain>
    </source>
</reference>
<organism evidence="1 2">
    <name type="scientific">Mycoplasma phocimorsus</name>
    <dbReference type="NCBI Taxonomy" id="3045839"/>
    <lineage>
        <taxon>Bacteria</taxon>
        <taxon>Bacillati</taxon>
        <taxon>Mycoplasmatota</taxon>
        <taxon>Mollicutes</taxon>
        <taxon>Mycoplasmataceae</taxon>
        <taxon>Mycoplasma</taxon>
    </lineage>
</organism>
<sequence>MIIKLNVCNNFSNTLVYILNNSKGILQLETSKINNLIVQHYEHKVYSIIDLNSNENIRFQLIDKLPDIIIKQLENYDLSSSIFYDFGILISKVQNENKKNLYEIKVQSKNKIYQLVTNREDVEINNTYWIGLPGALLYDGSILQEGTIAGLFSEAMLLGEKSIYNIDSKTLLTNENDLDKLKDGIY</sequence>
<dbReference type="InterPro" id="IPR012340">
    <property type="entry name" value="NA-bd_OB-fold"/>
</dbReference>
<comment type="caution">
    <text evidence="1">The sequence shown here is derived from an EMBL/GenBank/DDBJ whole genome shotgun (WGS) entry which is preliminary data.</text>
</comment>
<proteinExistence type="predicted"/>
<keyword evidence="2" id="KW-1185">Reference proteome</keyword>
<dbReference type="Gene3D" id="3.30.1940.10">
    <property type="entry name" value="YtpR-like"/>
    <property type="match status" value="1"/>
</dbReference>
<evidence type="ECO:0000313" key="1">
    <source>
        <dbReference type="EMBL" id="MDJ1645503.1"/>
    </source>
</evidence>
<dbReference type="Proteomes" id="UP001224428">
    <property type="component" value="Unassembled WGS sequence"/>
</dbReference>